<comment type="catalytic activity">
    <reaction evidence="1">
        <text>ATP + protein L-histidine = ADP + protein N-phospho-L-histidine.</text>
        <dbReference type="EC" id="2.7.13.3"/>
    </reaction>
</comment>
<feature type="domain" description="PAS" evidence="8">
    <location>
        <begin position="174"/>
        <end position="238"/>
    </location>
</feature>
<dbReference type="InterPro" id="IPR003661">
    <property type="entry name" value="HisK_dim/P_dom"/>
</dbReference>
<keyword evidence="3 4" id="KW-0597">Phosphoprotein</keyword>
<dbReference type="Pfam" id="PF00072">
    <property type="entry name" value="Response_reg"/>
    <property type="match status" value="1"/>
</dbReference>
<dbReference type="InterPro" id="IPR000014">
    <property type="entry name" value="PAS"/>
</dbReference>
<dbReference type="EMBL" id="JACHXO010000001">
    <property type="protein sequence ID" value="MBB3193039.1"/>
    <property type="molecule type" value="Genomic_DNA"/>
</dbReference>
<dbReference type="Gene3D" id="3.40.50.2300">
    <property type="match status" value="1"/>
</dbReference>
<dbReference type="PRINTS" id="PR00344">
    <property type="entry name" value="BCTRLSENSOR"/>
</dbReference>
<reference evidence="10 11" key="1">
    <citation type="submission" date="2020-08" db="EMBL/GenBank/DDBJ databases">
        <title>Genomic Encyclopedia of Type Strains, Phase III (KMG-III): the genomes of soil and plant-associated and newly described type strains.</title>
        <authorList>
            <person name="Whitman W."/>
        </authorList>
    </citation>
    <scope>NUCLEOTIDE SEQUENCE [LARGE SCALE GENOMIC DNA]</scope>
    <source>
        <strain evidence="10 11">CECT 7247</strain>
    </source>
</reference>
<evidence type="ECO:0000256" key="1">
    <source>
        <dbReference type="ARBA" id="ARBA00000085"/>
    </source>
</evidence>
<dbReference type="PROSITE" id="PS50110">
    <property type="entry name" value="RESPONSE_REGULATORY"/>
    <property type="match status" value="1"/>
</dbReference>
<dbReference type="SUPFAM" id="SSF47384">
    <property type="entry name" value="Homodimeric domain of signal transducing histidine kinase"/>
    <property type="match status" value="1"/>
</dbReference>
<dbReference type="InterPro" id="IPR035965">
    <property type="entry name" value="PAS-like_dom_sf"/>
</dbReference>
<dbReference type="SMART" id="SM00086">
    <property type="entry name" value="PAC"/>
    <property type="match status" value="3"/>
</dbReference>
<evidence type="ECO:0000259" key="8">
    <source>
        <dbReference type="PROSITE" id="PS50112"/>
    </source>
</evidence>
<feature type="modified residue" description="4-aspartylphosphate" evidence="4">
    <location>
        <position position="745"/>
    </location>
</feature>
<feature type="region of interest" description="Disordered" evidence="5">
    <location>
        <begin position="1"/>
        <end position="40"/>
    </location>
</feature>
<dbReference type="InterPro" id="IPR036890">
    <property type="entry name" value="HATPase_C_sf"/>
</dbReference>
<feature type="domain" description="PAC" evidence="9">
    <location>
        <begin position="250"/>
        <end position="303"/>
    </location>
</feature>
<evidence type="ECO:0000256" key="5">
    <source>
        <dbReference type="SAM" id="MobiDB-lite"/>
    </source>
</evidence>
<dbReference type="InterPro" id="IPR003594">
    <property type="entry name" value="HATPase_dom"/>
</dbReference>
<dbReference type="Gene3D" id="1.10.287.130">
    <property type="match status" value="1"/>
</dbReference>
<evidence type="ECO:0000259" key="7">
    <source>
        <dbReference type="PROSITE" id="PS50110"/>
    </source>
</evidence>
<dbReference type="Gene3D" id="3.30.565.10">
    <property type="entry name" value="Histidine kinase-like ATPase, C-terminal domain"/>
    <property type="match status" value="1"/>
</dbReference>
<dbReference type="SMART" id="SM00387">
    <property type="entry name" value="HATPase_c"/>
    <property type="match status" value="1"/>
</dbReference>
<dbReference type="InterPro" id="IPR013656">
    <property type="entry name" value="PAS_4"/>
</dbReference>
<dbReference type="SMART" id="SM00388">
    <property type="entry name" value="HisKA"/>
    <property type="match status" value="1"/>
</dbReference>
<organism evidence="10 11">
    <name type="scientific">Roseateles terrae</name>
    <dbReference type="NCBI Taxonomy" id="431060"/>
    <lineage>
        <taxon>Bacteria</taxon>
        <taxon>Pseudomonadati</taxon>
        <taxon>Pseudomonadota</taxon>
        <taxon>Betaproteobacteria</taxon>
        <taxon>Burkholderiales</taxon>
        <taxon>Sphaerotilaceae</taxon>
        <taxon>Roseateles</taxon>
    </lineage>
</organism>
<dbReference type="InterPro" id="IPR001610">
    <property type="entry name" value="PAC"/>
</dbReference>
<dbReference type="Proteomes" id="UP000574369">
    <property type="component" value="Unassembled WGS sequence"/>
</dbReference>
<dbReference type="Pfam" id="PF02518">
    <property type="entry name" value="HATPase_c"/>
    <property type="match status" value="1"/>
</dbReference>
<evidence type="ECO:0000259" key="9">
    <source>
        <dbReference type="PROSITE" id="PS50113"/>
    </source>
</evidence>
<dbReference type="PROSITE" id="PS50113">
    <property type="entry name" value="PAC"/>
    <property type="match status" value="2"/>
</dbReference>
<sequence length="837" mass="92023">MTGDPNRPTTEAGNSDLPAAEARNSDMPPTDAGDSDMGLLMRGDPIQFERLFQQAPSFMALHNGPDHVFIMANPAYLQLVGQRPLLGRPLDQALPEAREQGYLDLLNQVYREGRPHAGTEVSYRIEAPGEAPRWVTVDFVCQPLLDESGHVTGVFVLGSDVTARASAQEKLAAKEEQLRQATEGGGVGVWDVDLASGMIYWTTRTREMFGIYSDRPVSLRDFYEGLHPADFEMVSQAFAAVTVPHGAKLYNVEYRTVGKEDGEVRWVAARGVPVMDAHGRVKRVVGSVIDITQRKHDEQRIRNLNDALEQKLSLYLSERKLFGDLVEGTDAMVQVSDHHFNWMAINHAAAVEFERIFGVHPKVGDNMLEALKDFPEQQRGMQAVWTRALTGEEFTDIREFGREGRSRHYEMHFRSLHRDGRRIGAYQFVYDVTERIEKEERLARTEAALAQAQKMEAIGQLVGGIAHDFNNLLQAIRGNFDIIARRVSDPALVARCAEKGQSISARATKLTSQLLAFSREHSFDLKPVSLQRLLQDLEPLFRTTLGARMGYRRVAPLLAAGDLCVMADAVQLEMALLNLVINARDAMMDGGQLVLTVEEDGNTVLIRVTDDGAGMTPEVLARCFDPFFTTKSVGKGSGLGLSQVYGMCKRVDGSVDVQSTPGVGTTVTLRLRRAQPDLQACHPQQAHPHQDARRHHVLVVDDDADVREFLIDAVSSLGHDVVAAADGREALRVLGTERVDLLLADFSMPHMDGAELARHALALRPDLKVVFASGHPDADAFHAATGREAVVLRKPFDIETLRRTLNTQLGMTSGTATDASAVAASASTSAVPPPVTS</sequence>
<feature type="domain" description="Histidine kinase" evidence="6">
    <location>
        <begin position="464"/>
        <end position="675"/>
    </location>
</feature>
<evidence type="ECO:0000256" key="2">
    <source>
        <dbReference type="ARBA" id="ARBA00012438"/>
    </source>
</evidence>
<dbReference type="SUPFAM" id="SSF55785">
    <property type="entry name" value="PYP-like sensor domain (PAS domain)"/>
    <property type="match status" value="3"/>
</dbReference>
<keyword evidence="11" id="KW-1185">Reference proteome</keyword>
<dbReference type="Pfam" id="PF08447">
    <property type="entry name" value="PAS_3"/>
    <property type="match status" value="1"/>
</dbReference>
<dbReference type="SMART" id="SM00091">
    <property type="entry name" value="PAS"/>
    <property type="match status" value="2"/>
</dbReference>
<dbReference type="PANTHER" id="PTHR43065">
    <property type="entry name" value="SENSOR HISTIDINE KINASE"/>
    <property type="match status" value="1"/>
</dbReference>
<feature type="domain" description="PAC" evidence="9">
    <location>
        <begin position="119"/>
        <end position="173"/>
    </location>
</feature>
<name>A0ABR6GLQ7_9BURK</name>
<dbReference type="CDD" id="cd00082">
    <property type="entry name" value="HisKA"/>
    <property type="match status" value="1"/>
</dbReference>
<evidence type="ECO:0000313" key="10">
    <source>
        <dbReference type="EMBL" id="MBB3193039.1"/>
    </source>
</evidence>
<dbReference type="SUPFAM" id="SSF55874">
    <property type="entry name" value="ATPase domain of HSP90 chaperone/DNA topoisomerase II/histidine kinase"/>
    <property type="match status" value="1"/>
</dbReference>
<evidence type="ECO:0000313" key="11">
    <source>
        <dbReference type="Proteomes" id="UP000574369"/>
    </source>
</evidence>
<dbReference type="Gene3D" id="3.30.450.20">
    <property type="entry name" value="PAS domain"/>
    <property type="match status" value="3"/>
</dbReference>
<proteinExistence type="predicted"/>
<dbReference type="EC" id="2.7.13.3" evidence="2"/>
<dbReference type="InterPro" id="IPR036097">
    <property type="entry name" value="HisK_dim/P_sf"/>
</dbReference>
<protein>
    <recommendedName>
        <fullName evidence="2">histidine kinase</fullName>
        <ecNumber evidence="2">2.7.13.3</ecNumber>
    </recommendedName>
</protein>
<dbReference type="InterPro" id="IPR011006">
    <property type="entry name" value="CheY-like_superfamily"/>
</dbReference>
<dbReference type="SUPFAM" id="SSF52172">
    <property type="entry name" value="CheY-like"/>
    <property type="match status" value="1"/>
</dbReference>
<evidence type="ECO:0000256" key="4">
    <source>
        <dbReference type="PROSITE-ProRule" id="PRU00169"/>
    </source>
</evidence>
<dbReference type="InterPro" id="IPR004358">
    <property type="entry name" value="Sig_transdc_His_kin-like_C"/>
</dbReference>
<dbReference type="InterPro" id="IPR000700">
    <property type="entry name" value="PAS-assoc_C"/>
</dbReference>
<dbReference type="Pfam" id="PF08448">
    <property type="entry name" value="PAS_4"/>
    <property type="match status" value="2"/>
</dbReference>
<dbReference type="PANTHER" id="PTHR43065:SF42">
    <property type="entry name" value="TWO-COMPONENT SENSOR PPRA"/>
    <property type="match status" value="1"/>
</dbReference>
<dbReference type="NCBIfam" id="TIGR00229">
    <property type="entry name" value="sensory_box"/>
    <property type="match status" value="2"/>
</dbReference>
<evidence type="ECO:0000256" key="3">
    <source>
        <dbReference type="ARBA" id="ARBA00022553"/>
    </source>
</evidence>
<dbReference type="InterPro" id="IPR001789">
    <property type="entry name" value="Sig_transdc_resp-reg_receiver"/>
</dbReference>
<dbReference type="InterPro" id="IPR005467">
    <property type="entry name" value="His_kinase_dom"/>
</dbReference>
<dbReference type="SMART" id="SM00448">
    <property type="entry name" value="REC"/>
    <property type="match status" value="1"/>
</dbReference>
<dbReference type="CDD" id="cd00130">
    <property type="entry name" value="PAS"/>
    <property type="match status" value="1"/>
</dbReference>
<dbReference type="RefSeq" id="WP_088449317.1">
    <property type="nucleotide sequence ID" value="NZ_JACHXO010000001.1"/>
</dbReference>
<comment type="caution">
    <text evidence="10">The sequence shown here is derived from an EMBL/GenBank/DDBJ whole genome shotgun (WGS) entry which is preliminary data.</text>
</comment>
<evidence type="ECO:0000259" key="6">
    <source>
        <dbReference type="PROSITE" id="PS50109"/>
    </source>
</evidence>
<feature type="domain" description="Response regulatory" evidence="7">
    <location>
        <begin position="696"/>
        <end position="809"/>
    </location>
</feature>
<dbReference type="Gene3D" id="2.10.70.100">
    <property type="match status" value="1"/>
</dbReference>
<accession>A0ABR6GLQ7</accession>
<dbReference type="InterPro" id="IPR013655">
    <property type="entry name" value="PAS_fold_3"/>
</dbReference>
<gene>
    <name evidence="10" type="ORF">FHS28_000404</name>
</gene>
<dbReference type="PROSITE" id="PS50112">
    <property type="entry name" value="PAS"/>
    <property type="match status" value="1"/>
</dbReference>
<dbReference type="PROSITE" id="PS50109">
    <property type="entry name" value="HIS_KIN"/>
    <property type="match status" value="1"/>
</dbReference>